<accession>A0A1I7SDP4</accession>
<evidence type="ECO:0000256" key="7">
    <source>
        <dbReference type="ARBA" id="ARBA00023136"/>
    </source>
</evidence>
<dbReference type="PANTHER" id="PTHR22907">
    <property type="entry name" value="GH04558P"/>
    <property type="match status" value="1"/>
</dbReference>
<evidence type="ECO:0000256" key="4">
    <source>
        <dbReference type="ARBA" id="ARBA00022692"/>
    </source>
</evidence>
<dbReference type="Pfam" id="PF25057">
    <property type="entry name" value="CUT_N"/>
    <property type="match status" value="1"/>
</dbReference>
<feature type="region of interest" description="Disordered" evidence="8">
    <location>
        <begin position="266"/>
        <end position="292"/>
    </location>
</feature>
<feature type="region of interest" description="Disordered" evidence="8">
    <location>
        <begin position="330"/>
        <end position="351"/>
    </location>
</feature>
<dbReference type="eggNOG" id="ENOG502R7US">
    <property type="taxonomic scope" value="Eukaryota"/>
</dbReference>
<evidence type="ECO:0000256" key="6">
    <source>
        <dbReference type="ARBA" id="ARBA00022989"/>
    </source>
</evidence>
<evidence type="ECO:0000313" key="11">
    <source>
        <dbReference type="WBParaSite" id="BXY_1115100.1"/>
    </source>
</evidence>
<feature type="transmembrane region" description="Helical" evidence="9">
    <location>
        <begin position="387"/>
        <end position="407"/>
    </location>
</feature>
<dbReference type="InterPro" id="IPR042235">
    <property type="entry name" value="ZP-C_dom"/>
</dbReference>
<keyword evidence="5" id="KW-0732">Signal</keyword>
<evidence type="ECO:0000256" key="9">
    <source>
        <dbReference type="SAM" id="Phobius"/>
    </source>
</evidence>
<dbReference type="GO" id="GO:0005886">
    <property type="term" value="C:plasma membrane"/>
    <property type="evidence" value="ECO:0007669"/>
    <property type="project" value="UniProtKB-SubCell"/>
</dbReference>
<evidence type="ECO:0000256" key="2">
    <source>
        <dbReference type="ARBA" id="ARBA00022460"/>
    </source>
</evidence>
<proteinExistence type="predicted"/>
<dbReference type="InterPro" id="IPR057475">
    <property type="entry name" value="CUT_C"/>
</dbReference>
<organism evidence="10 11">
    <name type="scientific">Bursaphelenchus xylophilus</name>
    <name type="common">Pinewood nematode worm</name>
    <name type="synonym">Aphelenchoides xylophilus</name>
    <dbReference type="NCBI Taxonomy" id="6326"/>
    <lineage>
        <taxon>Eukaryota</taxon>
        <taxon>Metazoa</taxon>
        <taxon>Ecdysozoa</taxon>
        <taxon>Nematoda</taxon>
        <taxon>Chromadorea</taxon>
        <taxon>Rhabditida</taxon>
        <taxon>Tylenchina</taxon>
        <taxon>Tylenchomorpha</taxon>
        <taxon>Aphelenchoidea</taxon>
        <taxon>Aphelenchoididae</taxon>
        <taxon>Bursaphelenchus</taxon>
    </lineage>
</organism>
<dbReference type="AlphaFoldDB" id="A0A1I7SDP4"/>
<name>A0A1I7SDP4_BURXY</name>
<dbReference type="WBParaSite" id="BXY_1115100.1">
    <property type="protein sequence ID" value="BXY_1115100.1"/>
    <property type="gene ID" value="BXY_1115100"/>
</dbReference>
<keyword evidence="6 9" id="KW-1133">Transmembrane helix</keyword>
<dbReference type="Pfam" id="PF25301">
    <property type="entry name" value="CUT_C"/>
    <property type="match status" value="1"/>
</dbReference>
<comment type="subcellular location">
    <subcellularLocation>
        <location evidence="1">Cell membrane</location>
        <topology evidence="1">Single-pass type I membrane protein</topology>
    </subcellularLocation>
</comment>
<feature type="compositionally biased region" description="Polar residues" evidence="8">
    <location>
        <begin position="266"/>
        <end position="277"/>
    </location>
</feature>
<protein>
    <submittedName>
        <fullName evidence="11">ZP domain-containing protein</fullName>
    </submittedName>
</protein>
<dbReference type="PANTHER" id="PTHR22907:SF12">
    <property type="entry name" value="ZP DOMAIN-CONTAINING PROTEIN"/>
    <property type="match status" value="1"/>
</dbReference>
<dbReference type="InterPro" id="IPR056953">
    <property type="entry name" value="CUT_N"/>
</dbReference>
<evidence type="ECO:0000256" key="8">
    <source>
        <dbReference type="SAM" id="MobiDB-lite"/>
    </source>
</evidence>
<evidence type="ECO:0000256" key="5">
    <source>
        <dbReference type="ARBA" id="ARBA00022729"/>
    </source>
</evidence>
<dbReference type="InterPro" id="IPR001507">
    <property type="entry name" value="ZP_dom"/>
</dbReference>
<dbReference type="PROSITE" id="PS51034">
    <property type="entry name" value="ZP_2"/>
    <property type="match status" value="1"/>
</dbReference>
<sequence>MSTSKPFRGSIYVKGHFEFPECRAEFARNPQSQLTFTVPFGTCGMAKRKEINTSMTFSTVIIVKFHSQFLTKYDKAYDIGCHFDRSPRNVTSSVAVTDLEVKPMMHDTAPNECDYSLRANTLEGPLVQKINLGETIVHRWQCKDTDQKILVKNCIAKGSSDETRVIDERGCPISEDFTELTYSSEASMAFVALDAFRFPDNDLIKFECQLEFCSADACVGVTPPNCPKIYPSEFHPNSMILENEDGHHETQIYGVFDQPFRTTTPSVWTPRAPSSESKPAFPLPEVQQGQPLGWDRRKDQPLLFTEVKAAHQQTNDGYLLQCLQLLKKERKTEPSSPTPNTRPRRDEGRVRNVRSETILIGNYTHSFMEPNLKSSEVCWARKEAVTFIYIAAVLAIYGVVVTIYLTCDFIRGRARSRKALISGY</sequence>
<dbReference type="InterPro" id="IPR051962">
    <property type="entry name" value="Cuticlin"/>
</dbReference>
<evidence type="ECO:0000313" key="10">
    <source>
        <dbReference type="Proteomes" id="UP000095284"/>
    </source>
</evidence>
<keyword evidence="7 9" id="KW-0472">Membrane</keyword>
<evidence type="ECO:0000256" key="3">
    <source>
        <dbReference type="ARBA" id="ARBA00022475"/>
    </source>
</evidence>
<dbReference type="SMART" id="SM00241">
    <property type="entry name" value="ZP"/>
    <property type="match status" value="1"/>
</dbReference>
<dbReference type="Proteomes" id="UP000095284">
    <property type="component" value="Unplaced"/>
</dbReference>
<evidence type="ECO:0000256" key="1">
    <source>
        <dbReference type="ARBA" id="ARBA00004251"/>
    </source>
</evidence>
<dbReference type="Gene3D" id="2.60.40.4100">
    <property type="entry name" value="Zona pellucida, ZP-C domain"/>
    <property type="match status" value="1"/>
</dbReference>
<keyword evidence="3" id="KW-1003">Cell membrane</keyword>
<keyword evidence="2" id="KW-0193">Cuticle</keyword>
<reference evidence="11" key="1">
    <citation type="submission" date="2016-11" db="UniProtKB">
        <authorList>
            <consortium name="WormBaseParasite"/>
        </authorList>
    </citation>
    <scope>IDENTIFICATION</scope>
</reference>
<dbReference type="GO" id="GO:0042302">
    <property type="term" value="F:structural constituent of cuticle"/>
    <property type="evidence" value="ECO:0007669"/>
    <property type="project" value="UniProtKB-KW"/>
</dbReference>
<keyword evidence="4 9" id="KW-0812">Transmembrane</keyword>